<dbReference type="EMBL" id="KF991096">
    <property type="protein sequence ID" value="AIM48024.1"/>
    <property type="molecule type" value="Genomic_DNA"/>
</dbReference>
<dbReference type="RefSeq" id="WP_005926526.1">
    <property type="nucleotide sequence ID" value="NZ_JAAQOY010000008.1"/>
</dbReference>
<proteinExistence type="predicted"/>
<dbReference type="AlphaFoldDB" id="A0A088FSF9"/>
<dbReference type="Pfam" id="PF08241">
    <property type="entry name" value="Methyltransf_11"/>
    <property type="match status" value="1"/>
</dbReference>
<accession>A0A088FSF9</accession>
<evidence type="ECO:0000313" key="1">
    <source>
        <dbReference type="EMBL" id="AIM48024.1"/>
    </source>
</evidence>
<name>A0A088FSF9_XANCI</name>
<protein>
    <submittedName>
        <fullName evidence="1">Uncharacterized protein</fullName>
    </submittedName>
</protein>
<dbReference type="Gene3D" id="3.40.50.150">
    <property type="entry name" value="Vaccinia Virus protein VP39"/>
    <property type="match status" value="1"/>
</dbReference>
<organism evidence="1">
    <name type="scientific">Xanthomonas citri pv. punicae</name>
    <dbReference type="NCBI Taxonomy" id="487838"/>
    <lineage>
        <taxon>Bacteria</taxon>
        <taxon>Pseudomonadati</taxon>
        <taxon>Pseudomonadota</taxon>
        <taxon>Gammaproteobacteria</taxon>
        <taxon>Lysobacterales</taxon>
        <taxon>Lysobacteraceae</taxon>
        <taxon>Xanthomonas</taxon>
    </lineage>
</organism>
<dbReference type="GO" id="GO:0008757">
    <property type="term" value="F:S-adenosylmethionine-dependent methyltransferase activity"/>
    <property type="evidence" value="ECO:0007669"/>
    <property type="project" value="InterPro"/>
</dbReference>
<dbReference type="InterPro" id="IPR013216">
    <property type="entry name" value="Methyltransf_11"/>
</dbReference>
<sequence length="551" mass="60822">MGVDLQAIAFDHYQRYGAASAILSTLGCGDCRILEVGANRQRLLGEFLPKSSLLYTDIRVEGDEQDFVVADATALPFQSGEYGAVVSLDVLEHIPRELRAAAVSEMGRVAGDAVVIGCPTDEEWVVQADAAANDRWKELFGDDYEWLQEHRDYGLVNAAEVVSILEGQGLHVVVLTQGCATLWESLMGVHFMKVKFPELEGLSRAADRLYNTRVFAGDCVGPCYRTYFIGLRNAEKAQELRDWWVSRGASDDQAVGLLEQLASGLRELALRTLNSELEWAATADVAKSHAKDLEVATREWSATIQRLETAEADVAKVISEWKSTAEANAGLQAQIKEIKHEWEQTVALFKRAQQDALNASEGWRQTIDACRQKDEDLRVAVGEWQSTAELLRLSEQKAAEAEQGRMALAHQLEQRQQELSVTEASDETSQAQRDHALALESLEELRRELMETKEALSASVDAVRSRDEEIGGALLARDTSESLREAVETEMCDLHARLEAKLMAAVLAQQEQSRQHAAAIKSFKLKAIGYGVTALCVAMTAAFMLGRLLAN</sequence>
<reference evidence="1" key="1">
    <citation type="journal article" date="2014" name="Appl. Environ. Microbiol.">
        <title>Genomic insights into the evolutionary origin of Xanthomonas axonopodis pv. citri and its ecological relatives.</title>
        <authorList>
            <person name="Midha S."/>
            <person name="Patil P.B."/>
        </authorList>
    </citation>
    <scope>NUCLEOTIDE SEQUENCE</scope>
    <source>
        <strain evidence="1">LMG859</strain>
    </source>
</reference>
<dbReference type="SUPFAM" id="SSF53335">
    <property type="entry name" value="S-adenosyl-L-methionine-dependent methyltransferases"/>
    <property type="match status" value="1"/>
</dbReference>
<dbReference type="InterPro" id="IPR029063">
    <property type="entry name" value="SAM-dependent_MTases_sf"/>
</dbReference>